<comment type="caution">
    <text evidence="2">The sequence shown here is derived from an EMBL/GenBank/DDBJ whole genome shotgun (WGS) entry which is preliminary data.</text>
</comment>
<dbReference type="PANTHER" id="PTHR31569:SF4">
    <property type="entry name" value="SWIM-TYPE DOMAIN-CONTAINING PROTEIN"/>
    <property type="match status" value="1"/>
</dbReference>
<dbReference type="Proteomes" id="UP000078397">
    <property type="component" value="Unassembled WGS sequence"/>
</dbReference>
<dbReference type="RefSeq" id="XP_018138712.1">
    <property type="nucleotide sequence ID" value="XM_018281681.1"/>
</dbReference>
<dbReference type="InterPro" id="IPR018289">
    <property type="entry name" value="MULE_transposase_dom"/>
</dbReference>
<feature type="domain" description="MULE transposase" evidence="1">
    <location>
        <begin position="286"/>
        <end position="336"/>
    </location>
</feature>
<organism evidence="2 3">
    <name type="scientific">Pochonia chlamydosporia 170</name>
    <dbReference type="NCBI Taxonomy" id="1380566"/>
    <lineage>
        <taxon>Eukaryota</taxon>
        <taxon>Fungi</taxon>
        <taxon>Dikarya</taxon>
        <taxon>Ascomycota</taxon>
        <taxon>Pezizomycotina</taxon>
        <taxon>Sordariomycetes</taxon>
        <taxon>Hypocreomycetidae</taxon>
        <taxon>Hypocreales</taxon>
        <taxon>Clavicipitaceae</taxon>
        <taxon>Pochonia</taxon>
    </lineage>
</organism>
<dbReference type="InterPro" id="IPR052579">
    <property type="entry name" value="Zinc_finger_SWIM"/>
</dbReference>
<protein>
    <submittedName>
        <fullName evidence="2">MULE transposase domain-containing protein</fullName>
    </submittedName>
</protein>
<keyword evidence="3" id="KW-1185">Reference proteome</keyword>
<evidence type="ECO:0000313" key="3">
    <source>
        <dbReference type="Proteomes" id="UP000078397"/>
    </source>
</evidence>
<dbReference type="STRING" id="1380566.A0A179F6X2"/>
<dbReference type="PANTHER" id="PTHR31569">
    <property type="entry name" value="SWIM-TYPE DOMAIN-CONTAINING PROTEIN"/>
    <property type="match status" value="1"/>
</dbReference>
<name>A0A179F6X2_METCM</name>
<dbReference type="EMBL" id="LSBJ02000001">
    <property type="protein sequence ID" value="OAQ60903.1"/>
    <property type="molecule type" value="Genomic_DNA"/>
</dbReference>
<reference evidence="2 3" key="1">
    <citation type="journal article" date="2016" name="PLoS Pathog.">
        <title>Biosynthesis of antibiotic leucinostatins in bio-control fungus Purpureocillium lilacinum and their inhibition on phytophthora revealed by genome mining.</title>
        <authorList>
            <person name="Wang G."/>
            <person name="Liu Z."/>
            <person name="Lin R."/>
            <person name="Li E."/>
            <person name="Mao Z."/>
            <person name="Ling J."/>
            <person name="Yang Y."/>
            <person name="Yin W.B."/>
            <person name="Xie B."/>
        </authorList>
    </citation>
    <scope>NUCLEOTIDE SEQUENCE [LARGE SCALE GENOMIC DNA]</scope>
    <source>
        <strain evidence="2">170</strain>
    </source>
</reference>
<dbReference type="Pfam" id="PF10551">
    <property type="entry name" value="MULE"/>
    <property type="match status" value="1"/>
</dbReference>
<evidence type="ECO:0000313" key="2">
    <source>
        <dbReference type="EMBL" id="OAQ60903.1"/>
    </source>
</evidence>
<accession>A0A179F6X2</accession>
<proteinExistence type="predicted"/>
<dbReference type="AlphaFoldDB" id="A0A179F6X2"/>
<dbReference type="GeneID" id="28845675"/>
<dbReference type="KEGG" id="pchm:VFPPC_01947"/>
<gene>
    <name evidence="2" type="ORF">VFPPC_01947</name>
</gene>
<evidence type="ECO:0000259" key="1">
    <source>
        <dbReference type="Pfam" id="PF10551"/>
    </source>
</evidence>
<sequence length="689" mass="79469">MTTSNTALRLQQSPTYAVIAPHLRSTWLKHCLQQEEAWLDMPTTGEVFKTAEDCLRRLNTYGFAAGCLFVTFRSVKGVSATYKCSHHSQTTANKRGLNPRVLRATDSGKVISNRQRDRNDARYGCELAYFVSFRKMNRHDNEKRWIGRWVHDTHTGHQFPISPFAYGVHRQSIDDYKALLTVARDYRTQGLAYSDARKLLKEEATGLVIKKRDYYNLVRLCPQDIKDNEDTITALLRALEDRGFKYRLRTEETIEDGIVVARKLVQIFFYCEQAVPFAQRFTSNAVLIVDGTFRTNKLKFPLLVAVGKTNTNRTMPVAFSYTPSESAESFTFFFDCMRTEFYYDCVCEPASKLQICTWHVQTAMIRWLGDHQYTREDIDGDEHKGLAGLRQLIKNYVYSYTFDELETNRTLLIISLQPEDRHYIVDNWQMKESRFVVAYTKQYTNLGCRASQTAESQNRLIHQVTHGHMSIAASAAGIADWNRDFYNEMTEEEHCSMTEKAVRIDRHAFKLLTGTVSSYAISLIDEQWTKLKRLAGDGENIESRPCRCVMRQQWLLPCYHDLWKAYETGIPLPRSLVHPRYWLAGHVHRPREWAPSYESITQLIISPKRARLESALQKLVQLRDGFDGEERSRFEQQLLALAGKGETIASNRRAMAAIPISAPEALPNRRAIGRREATRTGRLLTALEQ</sequence>
<dbReference type="OrthoDB" id="5415154at2759"/>